<keyword evidence="2" id="KW-0472">Membrane</keyword>
<reference evidence="4 5" key="1">
    <citation type="journal article" date="2015" name="Nature">
        <title>rRNA introns, odd ribosomes, and small enigmatic genomes across a large radiation of phyla.</title>
        <authorList>
            <person name="Brown C.T."/>
            <person name="Hug L.A."/>
            <person name="Thomas B.C."/>
            <person name="Sharon I."/>
            <person name="Castelle C.J."/>
            <person name="Singh A."/>
            <person name="Wilkins M.J."/>
            <person name="Williams K.H."/>
            <person name="Banfield J.F."/>
        </authorList>
    </citation>
    <scope>NUCLEOTIDE SEQUENCE [LARGE SCALE GENOMIC DNA]</scope>
</reference>
<feature type="transmembrane region" description="Helical" evidence="2">
    <location>
        <begin position="321"/>
        <end position="339"/>
    </location>
</feature>
<evidence type="ECO:0000313" key="5">
    <source>
        <dbReference type="Proteomes" id="UP000034022"/>
    </source>
</evidence>
<dbReference type="CDD" id="cd05379">
    <property type="entry name" value="CAP_bacterial"/>
    <property type="match status" value="1"/>
</dbReference>
<organism evidence="4 5">
    <name type="scientific">Candidatus Falkowbacteria bacterium GW2011_GWE1_38_31</name>
    <dbReference type="NCBI Taxonomy" id="1618638"/>
    <lineage>
        <taxon>Bacteria</taxon>
        <taxon>Candidatus Falkowiibacteriota</taxon>
    </lineage>
</organism>
<accession>A0A0G0K2H1</accession>
<name>A0A0G0K2H1_9BACT</name>
<dbReference type="AlphaFoldDB" id="A0A0G0K2H1"/>
<dbReference type="PANTHER" id="PTHR31157">
    <property type="entry name" value="SCP DOMAIN-CONTAINING PROTEIN"/>
    <property type="match status" value="1"/>
</dbReference>
<dbReference type="Gene3D" id="3.40.33.10">
    <property type="entry name" value="CAP"/>
    <property type="match status" value="1"/>
</dbReference>
<evidence type="ECO:0000256" key="1">
    <source>
        <dbReference type="SAM" id="Coils"/>
    </source>
</evidence>
<dbReference type="InterPro" id="IPR014044">
    <property type="entry name" value="CAP_dom"/>
</dbReference>
<evidence type="ECO:0000313" key="4">
    <source>
        <dbReference type="EMBL" id="KKQ69640.1"/>
    </source>
</evidence>
<protein>
    <recommendedName>
        <fullName evidence="3">SCP domain-containing protein</fullName>
    </recommendedName>
</protein>
<proteinExistence type="predicted"/>
<evidence type="ECO:0000256" key="2">
    <source>
        <dbReference type="SAM" id="Phobius"/>
    </source>
</evidence>
<comment type="caution">
    <text evidence="4">The sequence shown here is derived from an EMBL/GenBank/DDBJ whole genome shotgun (WGS) entry which is preliminary data.</text>
</comment>
<feature type="transmembrane region" description="Helical" evidence="2">
    <location>
        <begin position="348"/>
        <end position="367"/>
    </location>
</feature>
<keyword evidence="1" id="KW-0175">Coiled coil</keyword>
<feature type="coiled-coil region" evidence="1">
    <location>
        <begin position="29"/>
        <end position="60"/>
    </location>
</feature>
<sequence>MNNNKKKPARKSLLKYFLLLGFLWEFLGLVEKKEKLDKIEDNFKEYLKEEEAEIEDYIEDKEGFSKFIKHSGKLFSEFFIPCHSNNHKPKLLRTQSLTLIVVILALLKVTIALYIFYFTAYQAKMSEDMTAQILALVNRDRTAQNLKPLSLNTVLNSSALSKANNMVANNYFAHYSPDGKKPWDFIDRNSYAYLFVGENLAMNFTSAESAHQALMLSPSHKENIMNDKYLDIGLAVVSGEIAGKNTNVLVELFAVKAEIPVKLVLTKEMPKVKSISSLAKAEVSPNSQIESNQLTQVKSFDNIPDKDIINQDKRMALLNNFMLGMMAFLFIALIINIIIKAEIQHKPVIVQTMLAIICLTGLIYLNFNFLENVLPKLFVV</sequence>
<feature type="transmembrane region" description="Helical" evidence="2">
    <location>
        <begin position="97"/>
        <end position="117"/>
    </location>
</feature>
<dbReference type="Proteomes" id="UP000034022">
    <property type="component" value="Unassembled WGS sequence"/>
</dbReference>
<dbReference type="SUPFAM" id="SSF55797">
    <property type="entry name" value="PR-1-like"/>
    <property type="match status" value="1"/>
</dbReference>
<dbReference type="PANTHER" id="PTHR31157:SF1">
    <property type="entry name" value="SCP DOMAIN-CONTAINING PROTEIN"/>
    <property type="match status" value="1"/>
</dbReference>
<evidence type="ECO:0000259" key="3">
    <source>
        <dbReference type="Pfam" id="PF00188"/>
    </source>
</evidence>
<dbReference type="EMBL" id="LBUU01000011">
    <property type="protein sequence ID" value="KKQ69640.1"/>
    <property type="molecule type" value="Genomic_DNA"/>
</dbReference>
<dbReference type="Pfam" id="PF00188">
    <property type="entry name" value="CAP"/>
    <property type="match status" value="1"/>
</dbReference>
<gene>
    <name evidence="4" type="ORF">US91_C0011G0010</name>
</gene>
<keyword evidence="2" id="KW-0812">Transmembrane</keyword>
<feature type="transmembrane region" description="Helical" evidence="2">
    <location>
        <begin position="12"/>
        <end position="30"/>
    </location>
</feature>
<keyword evidence="2" id="KW-1133">Transmembrane helix</keyword>
<dbReference type="InterPro" id="IPR035940">
    <property type="entry name" value="CAP_sf"/>
</dbReference>
<feature type="domain" description="SCP" evidence="3">
    <location>
        <begin position="134"/>
        <end position="240"/>
    </location>
</feature>